<organism evidence="2">
    <name type="scientific">Phaeobacter piscinae</name>
    <dbReference type="NCBI Taxonomy" id="1580596"/>
    <lineage>
        <taxon>Bacteria</taxon>
        <taxon>Pseudomonadati</taxon>
        <taxon>Pseudomonadota</taxon>
        <taxon>Alphaproteobacteria</taxon>
        <taxon>Rhodobacterales</taxon>
        <taxon>Roseobacteraceae</taxon>
        <taxon>Phaeobacter</taxon>
    </lineage>
</organism>
<reference evidence="2" key="2">
    <citation type="journal article" date="2017" name="Genome Biol. Evol.">
        <title>Trajectories and Drivers of Genome Evolution in Surface-Associated Marine Phaeobacter.</title>
        <authorList>
            <person name="Freese H.M."/>
            <person name="Sikorski J."/>
            <person name="Bunk B."/>
            <person name="Scheuner C."/>
            <person name="Meier-Kolthoff J.P."/>
            <person name="Sproer C."/>
            <person name="Gram L."/>
            <person name="Overmann J."/>
        </authorList>
    </citation>
    <scope>NUCLEOTIDE SEQUENCE [LARGE SCALE GENOMIC DNA]</scope>
    <source>
        <strain evidence="1">P13</strain>
        <strain evidence="2">P18</strain>
    </source>
</reference>
<dbReference type="Proteomes" id="UP000218606">
    <property type="component" value="Chromosome"/>
</dbReference>
<dbReference type="EMBL" id="CP010767">
    <property type="protein sequence ID" value="ATG43922.1"/>
    <property type="molecule type" value="Genomic_DNA"/>
</dbReference>
<reference evidence="2 3" key="1">
    <citation type="journal article" date="2017" name="Front. Microbiol.">
        <title>Phaeobacter piscinae sp. nov., a species of the Roseobacter group and potential aquaculture probiont.</title>
        <authorList>
            <person name="Sonnenschein E.C."/>
            <person name="Phippen C.B.W."/>
            <person name="Nielsen K.F."/>
            <person name="Mateiu R.V."/>
            <person name="Melchiorsen J."/>
            <person name="Gram L."/>
            <person name="Overmann J."/>
            <person name="Freese H.M."/>
        </authorList>
    </citation>
    <scope>NUCLEOTIDE SEQUENCE [LARGE SCALE GENOMIC DNA]</scope>
    <source>
        <strain evidence="1 3">P13</strain>
        <strain evidence="2">P18</strain>
    </source>
</reference>
<reference evidence="1" key="3">
    <citation type="journal article" date="2023" name="ChemBioChem">
        <title>Acyltransferase Domain Exchange between Two Independent Type I Polyketide Synthases in the Same Producer Strain of Macrolide Antibiotics.</title>
        <authorList>
            <person name="Kudo F."/>
            <person name="Kishikawa K."/>
            <person name="Tsuboi K."/>
            <person name="Kido T."/>
            <person name="Usui T."/>
            <person name="Hashimoto J."/>
            <person name="Shin-Ya K."/>
            <person name="Miyanaga A."/>
            <person name="Eguchi T."/>
        </authorList>
    </citation>
    <scope>NUCLEOTIDE SEQUENCE</scope>
    <source>
        <strain evidence="1">P13</strain>
    </source>
</reference>
<dbReference type="EMBL" id="CP010715">
    <property type="protein sequence ID" value="AUR36232.1"/>
    <property type="molecule type" value="Genomic_DNA"/>
</dbReference>
<gene>
    <name evidence="1" type="ORF">PhaeoP13_01991</name>
    <name evidence="2" type="ORF">PhaeoP18_01968</name>
</gene>
<accession>A0AAD0CMX9</accession>
<evidence type="ECO:0000313" key="1">
    <source>
        <dbReference type="EMBL" id="ATG43922.1"/>
    </source>
</evidence>
<name>A0AAD0CMX9_9RHOB</name>
<proteinExistence type="predicted"/>
<evidence type="ECO:0000313" key="2">
    <source>
        <dbReference type="EMBL" id="AUR36232.1"/>
    </source>
</evidence>
<sequence>MFEFFRKLIAFFRPPTYDPKNPPLGMEAMDLDLVNKTNSENERIEGRNWRDIHRR</sequence>
<dbReference type="AlphaFoldDB" id="A0AAD0CMX9"/>
<evidence type="ECO:0000313" key="3">
    <source>
        <dbReference type="Proteomes" id="UP000218606"/>
    </source>
</evidence>
<protein>
    <submittedName>
        <fullName evidence="2">Uncharacterized protein</fullName>
    </submittedName>
</protein>